<accession>A0ABQ2E1I5</accession>
<keyword evidence="2" id="KW-1185">Reference proteome</keyword>
<dbReference type="InterPro" id="IPR007554">
    <property type="entry name" value="Glycerophosphate_synth"/>
</dbReference>
<dbReference type="EMBL" id="BMPN01000012">
    <property type="protein sequence ID" value="GGJ76345.1"/>
    <property type="molecule type" value="Genomic_DNA"/>
</dbReference>
<organism evidence="1 2">
    <name type="scientific">Virgibacillus kapii</name>
    <dbReference type="NCBI Taxonomy" id="1638645"/>
    <lineage>
        <taxon>Bacteria</taxon>
        <taxon>Bacillati</taxon>
        <taxon>Bacillota</taxon>
        <taxon>Bacilli</taxon>
        <taxon>Bacillales</taxon>
        <taxon>Bacillaceae</taxon>
        <taxon>Virgibacillus</taxon>
    </lineage>
</organism>
<name>A0ABQ2E1I5_9BACI</name>
<dbReference type="Proteomes" id="UP000634435">
    <property type="component" value="Unassembled WGS sequence"/>
</dbReference>
<evidence type="ECO:0000313" key="1">
    <source>
        <dbReference type="EMBL" id="GGJ76345.1"/>
    </source>
</evidence>
<gene>
    <name evidence="1" type="ORF">GCM10007111_42420</name>
</gene>
<proteinExistence type="predicted"/>
<dbReference type="Gene3D" id="3.40.50.12580">
    <property type="match status" value="1"/>
</dbReference>
<sequence>MLTMEKIANDHGHFCDLNNGNIQLQNGYCDFSGKSNLKNKKNNKKYYLYQNHGIEKVKAENYNSMELIAVEKHGEEQVIFYSDANKNISFIKSKLHKSLNPMQIADKCEKNPMLRTFMFVLFSSLWAFGILRYREYSFKDITISVGYDKTKNYSVHFLFPKRIRNKFSFKTDKLSLLIHLYWVRISLKDLYSHYKETSEINNPMYIKVENENINYYYNFKEKTRDQYNKNHFVFNTLSTKIPNTEVEMYVRKSITGQYVIVVSSRMSKFVVLKEVIAYIFSLFKRNKNKYDIYFEKFAQGASESGYELFKYSITKNQNSIYILDKKNVDFDSMKRKYPNNLFAKNSLQSFYHIFLARSFISSDLVTHVQRRLYDNDSLLKKKILNNKYKIFLQHGVSLATNVFERGYYNKKVPIAPDYIIVNSQLEKEFFLKNTSYKSNELIISGLPNLDIYVNSKEIKKEEITFLLTWRPWDLTGKIEEDSYLYRYLQFISLIENDSYYKDKKINIVLHPKAKIILQEQFTSFFNKNKHHFYEGDIKNALLNSKVLISDYSSVTFMCFSGGTNVIFYWEDKQRSEKEYGAPNILQANNAFGHIVYEFEKLNRVIKANFNAPQSNKHINKFNKMVECTDGNNTKNTFDALNNII</sequence>
<dbReference type="InterPro" id="IPR043148">
    <property type="entry name" value="TagF_C"/>
</dbReference>
<protein>
    <recommendedName>
        <fullName evidence="3">CDP-glycerol--glycerophosphate glycerophosphotransferase</fullName>
    </recommendedName>
</protein>
<comment type="caution">
    <text evidence="1">The sequence shown here is derived from an EMBL/GenBank/DDBJ whole genome shotgun (WGS) entry which is preliminary data.</text>
</comment>
<reference evidence="2" key="1">
    <citation type="journal article" date="2019" name="Int. J. Syst. Evol. Microbiol.">
        <title>The Global Catalogue of Microorganisms (GCM) 10K type strain sequencing project: providing services to taxonomists for standard genome sequencing and annotation.</title>
        <authorList>
            <consortium name="The Broad Institute Genomics Platform"/>
            <consortium name="The Broad Institute Genome Sequencing Center for Infectious Disease"/>
            <person name="Wu L."/>
            <person name="Ma J."/>
        </authorList>
    </citation>
    <scope>NUCLEOTIDE SEQUENCE [LARGE SCALE GENOMIC DNA]</scope>
    <source>
        <strain evidence="2">JCM 30071</strain>
    </source>
</reference>
<evidence type="ECO:0008006" key="3">
    <source>
        <dbReference type="Google" id="ProtNLM"/>
    </source>
</evidence>
<dbReference type="Pfam" id="PF04464">
    <property type="entry name" value="Glyphos_transf"/>
    <property type="match status" value="1"/>
</dbReference>
<evidence type="ECO:0000313" key="2">
    <source>
        <dbReference type="Proteomes" id="UP000634435"/>
    </source>
</evidence>